<reference evidence="15" key="1">
    <citation type="submission" date="2022-03" db="EMBL/GenBank/DDBJ databases">
        <authorList>
            <person name="Martin H S."/>
        </authorList>
    </citation>
    <scope>NUCLEOTIDE SEQUENCE</scope>
</reference>
<evidence type="ECO:0000256" key="8">
    <source>
        <dbReference type="ARBA" id="ARBA00023065"/>
    </source>
</evidence>
<keyword evidence="10 12" id="KW-0739">Sodium transport</keyword>
<evidence type="ECO:0000256" key="7">
    <source>
        <dbReference type="ARBA" id="ARBA00023053"/>
    </source>
</evidence>
<keyword evidence="4 12" id="KW-0894">Sodium channel</keyword>
<dbReference type="PANTHER" id="PTHR46320:SF1">
    <property type="entry name" value="GLYCEROPHOSPHODIESTER PHOSPHODIESTERASE 1"/>
    <property type="match status" value="1"/>
</dbReference>
<feature type="transmembrane region" description="Helical" evidence="13">
    <location>
        <begin position="378"/>
        <end position="401"/>
    </location>
</feature>
<dbReference type="InterPro" id="IPR001873">
    <property type="entry name" value="ENaC"/>
</dbReference>
<keyword evidence="8 12" id="KW-0406">Ion transport</keyword>
<evidence type="ECO:0000256" key="9">
    <source>
        <dbReference type="ARBA" id="ARBA00023136"/>
    </source>
</evidence>
<evidence type="ECO:0000256" key="3">
    <source>
        <dbReference type="ARBA" id="ARBA00022448"/>
    </source>
</evidence>
<evidence type="ECO:0000259" key="14">
    <source>
        <dbReference type="PROSITE" id="PS51704"/>
    </source>
</evidence>
<keyword evidence="6 13" id="KW-1133">Transmembrane helix</keyword>
<gene>
    <name evidence="15" type="ORF">IPOD504_LOCUS11911</name>
</gene>
<comment type="subcellular location">
    <subcellularLocation>
        <location evidence="1">Membrane</location>
        <topology evidence="1">Multi-pass membrane protein</topology>
    </subcellularLocation>
</comment>
<keyword evidence="9 13" id="KW-0472">Membrane</keyword>
<evidence type="ECO:0000256" key="4">
    <source>
        <dbReference type="ARBA" id="ARBA00022461"/>
    </source>
</evidence>
<keyword evidence="5 12" id="KW-0812">Transmembrane</keyword>
<evidence type="ECO:0000256" key="10">
    <source>
        <dbReference type="ARBA" id="ARBA00023201"/>
    </source>
</evidence>
<dbReference type="Gene3D" id="3.20.20.190">
    <property type="entry name" value="Phosphatidylinositol (PI) phosphodiesterase"/>
    <property type="match status" value="1"/>
</dbReference>
<evidence type="ECO:0000256" key="12">
    <source>
        <dbReference type="RuleBase" id="RU000679"/>
    </source>
</evidence>
<dbReference type="InterPro" id="IPR030395">
    <property type="entry name" value="GP_PDE_dom"/>
</dbReference>
<keyword evidence="7" id="KW-0915">Sodium</keyword>
<organism evidence="15 16">
    <name type="scientific">Iphiclides podalirius</name>
    <name type="common">scarce swallowtail</name>
    <dbReference type="NCBI Taxonomy" id="110791"/>
    <lineage>
        <taxon>Eukaryota</taxon>
        <taxon>Metazoa</taxon>
        <taxon>Ecdysozoa</taxon>
        <taxon>Arthropoda</taxon>
        <taxon>Hexapoda</taxon>
        <taxon>Insecta</taxon>
        <taxon>Pterygota</taxon>
        <taxon>Neoptera</taxon>
        <taxon>Endopterygota</taxon>
        <taxon>Lepidoptera</taxon>
        <taxon>Glossata</taxon>
        <taxon>Ditrysia</taxon>
        <taxon>Papilionoidea</taxon>
        <taxon>Papilionidae</taxon>
        <taxon>Papilioninae</taxon>
        <taxon>Iphiclides</taxon>
    </lineage>
</organism>
<dbReference type="Pfam" id="PF03009">
    <property type="entry name" value="GDPD"/>
    <property type="match status" value="1"/>
</dbReference>
<dbReference type="InterPro" id="IPR017946">
    <property type="entry name" value="PLC-like_Pdiesterase_TIM-brl"/>
</dbReference>
<sequence length="719" mass="82138">MSEPVVVSLQRDYRNWWTTFPAITACFLERVQPEVAKKEIERLWNVTEDSDAERFQYYYGFIEQVADVSFRTNLQNFWKYQSDNTVKNIDLLDLARSVHPNVTLGVTLSQTNKEVQWIPVMTEEGLCFTLNSVYAEYQFLLKETEWNQQELLKCHYHSGQCFVTINSSSNVVRILHKEYFVHSPFDIATAISNPTGEVMPNEELVIDYKVVEIQAAARVKTLTPEQRRCRYPDEWYGAIKAYSFGLCQMSCRNRMALMFCGCRPYFNIKGDGDVCDAHGMACIGRNVEILINLPKNLAKCPCIPQCAELNYYSHTKKVSIRNETLDEEAAAIARYNLMPPKFRLHRDVIFSLEDLFASLGGTTALFVGASLLTVVETALFIIRLLPFGLDVGVLSVAAYFITRVRKPDPNNVLNIFGPDPWTKESELNPEKVVRCIAHRGAGLDAPENTMQAFKYCVDRDCNFIELDVRSSRDGHLVLLHDQGLERLTGTDINNVHIMNWDEIKNIDIGATHPNRQQYKEVHLCLFDEAIEFLLANNVRMIIDVKGKDQEVINGIVKAFSKHPTLYENAVVTTFNPFVLYKIRTRDPDIVGAISYRPYCFSAQDYDAESGPHNPRFGDNPLLHSVLRAADAAHSLLWRLSARWCGASAVLLHKDIVSPSEVQYWRSIGVRCAGWSVNRPLEKLYWRGVLKAPYLASTLLGEPDVDEQRRVEKRTIQEME</sequence>
<evidence type="ECO:0000313" key="15">
    <source>
        <dbReference type="EMBL" id="CAH2062360.1"/>
    </source>
</evidence>
<dbReference type="Gene3D" id="1.10.287.820">
    <property type="entry name" value="Acid-sensing ion channel domain"/>
    <property type="match status" value="1"/>
</dbReference>
<dbReference type="SUPFAM" id="SSF51695">
    <property type="entry name" value="PLC-like phosphodiesterases"/>
    <property type="match status" value="1"/>
</dbReference>
<dbReference type="Proteomes" id="UP000837857">
    <property type="component" value="Chromosome 29"/>
</dbReference>
<feature type="non-terminal residue" evidence="15">
    <location>
        <position position="1"/>
    </location>
</feature>
<evidence type="ECO:0000256" key="11">
    <source>
        <dbReference type="ARBA" id="ARBA00023303"/>
    </source>
</evidence>
<dbReference type="PANTHER" id="PTHR46320">
    <property type="entry name" value="GLYCEROPHOSPHODIESTER PHOSPHODIESTERASE 1"/>
    <property type="match status" value="1"/>
</dbReference>
<protein>
    <recommendedName>
        <fullName evidence="14">GP-PDE domain-containing protein</fullName>
    </recommendedName>
</protein>
<feature type="domain" description="GP-PDE" evidence="14">
    <location>
        <begin position="433"/>
        <end position="709"/>
    </location>
</feature>
<keyword evidence="11 12" id="KW-0407">Ion channel</keyword>
<dbReference type="PROSITE" id="PS51704">
    <property type="entry name" value="GP_PDE"/>
    <property type="match status" value="1"/>
</dbReference>
<evidence type="ECO:0000256" key="2">
    <source>
        <dbReference type="ARBA" id="ARBA00007193"/>
    </source>
</evidence>
<accession>A0ABN8IN24</accession>
<evidence type="ECO:0000256" key="5">
    <source>
        <dbReference type="ARBA" id="ARBA00022692"/>
    </source>
</evidence>
<keyword evidence="16" id="KW-1185">Reference proteome</keyword>
<dbReference type="EMBL" id="OW152841">
    <property type="protein sequence ID" value="CAH2062360.1"/>
    <property type="molecule type" value="Genomic_DNA"/>
</dbReference>
<feature type="transmembrane region" description="Helical" evidence="13">
    <location>
        <begin position="348"/>
        <end position="372"/>
    </location>
</feature>
<dbReference type="Pfam" id="PF00858">
    <property type="entry name" value="ASC"/>
    <property type="match status" value="1"/>
</dbReference>
<keyword evidence="3 12" id="KW-0813">Transport</keyword>
<evidence type="ECO:0000313" key="16">
    <source>
        <dbReference type="Proteomes" id="UP000837857"/>
    </source>
</evidence>
<comment type="similarity">
    <text evidence="2 12">Belongs to the amiloride-sensitive sodium channel (TC 1.A.6) family.</text>
</comment>
<name>A0ABN8IN24_9NEOP</name>
<evidence type="ECO:0000256" key="13">
    <source>
        <dbReference type="SAM" id="Phobius"/>
    </source>
</evidence>
<evidence type="ECO:0000256" key="1">
    <source>
        <dbReference type="ARBA" id="ARBA00004141"/>
    </source>
</evidence>
<proteinExistence type="inferred from homology"/>
<evidence type="ECO:0000256" key="6">
    <source>
        <dbReference type="ARBA" id="ARBA00022989"/>
    </source>
</evidence>